<dbReference type="Pfam" id="PF13589">
    <property type="entry name" value="HATPase_c_3"/>
    <property type="match status" value="1"/>
</dbReference>
<dbReference type="EMBL" id="JASJND010000001">
    <property type="protein sequence ID" value="MDJ1113387.1"/>
    <property type="molecule type" value="Genomic_DNA"/>
</dbReference>
<accession>A0ABT6ZCK4</accession>
<evidence type="ECO:0000313" key="2">
    <source>
        <dbReference type="EMBL" id="MDJ1113387.1"/>
    </source>
</evidence>
<dbReference type="InterPro" id="IPR036890">
    <property type="entry name" value="HATPase_C_sf"/>
</dbReference>
<dbReference type="Pfam" id="PF09509">
    <property type="entry name" value="Hypoth_Ymh"/>
    <property type="match status" value="1"/>
</dbReference>
<dbReference type="NCBIfam" id="TIGR02391">
    <property type="entry name" value="hypoth_ymh"/>
    <property type="match status" value="1"/>
</dbReference>
<evidence type="ECO:0000259" key="1">
    <source>
        <dbReference type="Pfam" id="PF09509"/>
    </source>
</evidence>
<dbReference type="Proteomes" id="UP001321481">
    <property type="component" value="Unassembled WGS sequence"/>
</dbReference>
<dbReference type="SUPFAM" id="SSF55874">
    <property type="entry name" value="ATPase domain of HSP90 chaperone/DNA topoisomerase II/histidine kinase"/>
    <property type="match status" value="1"/>
</dbReference>
<keyword evidence="3" id="KW-1185">Reference proteome</keyword>
<dbReference type="InterPro" id="IPR012654">
    <property type="entry name" value="CHP02391"/>
</dbReference>
<proteinExistence type="predicted"/>
<protein>
    <submittedName>
        <fullName evidence="2">TIGR02391 family protein</fullName>
    </submittedName>
</protein>
<comment type="caution">
    <text evidence="2">The sequence shown here is derived from an EMBL/GenBank/DDBJ whole genome shotgun (WGS) entry which is preliminary data.</text>
</comment>
<dbReference type="Gene3D" id="3.30.565.10">
    <property type="entry name" value="Histidine kinase-like ATPase, C-terminal domain"/>
    <property type="match status" value="1"/>
</dbReference>
<feature type="domain" description="Conserved hypothetical protein CHP02391" evidence="1">
    <location>
        <begin position="395"/>
        <end position="526"/>
    </location>
</feature>
<sequence length="536" mass="59122">MTIEHLGFKMYSHLPNAVAELVANSYDADATSVQIILDVTGDSLIVADDGHGMSLDELQTNYLTIGRNRRAQDRGDLSESGRRRVAGRKGLGKLAVFGIGNTIVVETKRAGSAEYAEVTMVWDDILGAAGSEYKPTVRMRPADVASHFTRIRLSDLTRKTAVKARVLAASLSRLFNYPDADFNLSVLQGDERVPVNRELRYDSIEQHAHWSVPDEFSNPPELVGGVSGTIIAATKPLPAPMRGVTLYVRGRMANEPEYFGVPESSHAFSYITGFVEADALDSGADVIATDRRSVNWDMEQAAALRDYLADVIRSAAQKRRVLRARENKDRASQSAGIDVDAWKSTIRGEKQAAAVESLLDEVVSPENDIDDARRQKLVEGIKAIAPEHADFHWRTLHPSIQRAAEREYRDGQYHHAVVEAIKAYVRDVRRIGAKPDGMSELDVLRSTLNGDAPAIDIIVPFSSVGLSPDTQKNMRGGQRLISEALWTGFRNPIQHEGVRELEEAGVFTYQDCLDALSILSHLRRRIELVESAAGVD</sequence>
<organism evidence="2 3">
    <name type="scientific">Microbacterium dauci</name>
    <dbReference type="NCBI Taxonomy" id="3048008"/>
    <lineage>
        <taxon>Bacteria</taxon>
        <taxon>Bacillati</taxon>
        <taxon>Actinomycetota</taxon>
        <taxon>Actinomycetes</taxon>
        <taxon>Micrococcales</taxon>
        <taxon>Microbacteriaceae</taxon>
        <taxon>Microbacterium</taxon>
    </lineage>
</organism>
<reference evidence="2 3" key="1">
    <citation type="submission" date="2023-05" db="EMBL/GenBank/DDBJ databases">
        <title>Microbacterium dauci sp.nov., Isolated from Carrot Rhizosphere Soil.</title>
        <authorList>
            <person name="Xiao Z."/>
            <person name="Zheng J."/>
        </authorList>
    </citation>
    <scope>NUCLEOTIDE SEQUENCE [LARGE SCALE GENOMIC DNA]</scope>
    <source>
        <strain evidence="2 3">LX3-4</strain>
    </source>
</reference>
<dbReference type="RefSeq" id="WP_283714680.1">
    <property type="nucleotide sequence ID" value="NZ_JASJND010000001.1"/>
</dbReference>
<evidence type="ECO:0000313" key="3">
    <source>
        <dbReference type="Proteomes" id="UP001321481"/>
    </source>
</evidence>
<gene>
    <name evidence="2" type="ORF">QNI14_02850</name>
</gene>
<name>A0ABT6ZCK4_9MICO</name>